<keyword evidence="1" id="KW-0689">Ribosomal protein</keyword>
<proteinExistence type="predicted"/>
<keyword evidence="1" id="KW-0687">Ribonucleoprotein</keyword>
<organism evidence="1 2">
    <name type="scientific">Caballeronia udeis</name>
    <dbReference type="NCBI Taxonomy" id="1232866"/>
    <lineage>
        <taxon>Bacteria</taxon>
        <taxon>Pseudomonadati</taxon>
        <taxon>Pseudomonadota</taxon>
        <taxon>Betaproteobacteria</taxon>
        <taxon>Burkholderiales</taxon>
        <taxon>Burkholderiaceae</taxon>
        <taxon>Caballeronia</taxon>
    </lineage>
</organism>
<dbReference type="EMBL" id="JBIYDN010000010">
    <property type="protein sequence ID" value="MFK4443599.1"/>
    <property type="molecule type" value="Genomic_DNA"/>
</dbReference>
<sequence length="79" mass="8944">MYDRIPTKPITLSHSATWALEVLSRPRYGRTHPALSWSVTQELTRAGFVNNPVQGRRIMSITAAGQQFLRTHALRRALS</sequence>
<dbReference type="Proteomes" id="UP001620514">
    <property type="component" value="Unassembled WGS sequence"/>
</dbReference>
<name>A0ABW8MIV7_9BURK</name>
<protein>
    <submittedName>
        <fullName evidence="1">Ribosomal protein S19E (S16A)</fullName>
    </submittedName>
</protein>
<reference evidence="1 2" key="2">
    <citation type="submission" date="2024-11" db="EMBL/GenBank/DDBJ databases">
        <title>Using genomics to understand microbial adaptation to soil warming.</title>
        <authorList>
            <person name="Deangelis K.M. PhD."/>
        </authorList>
    </citation>
    <scope>NUCLEOTIDE SEQUENCE [LARGE SCALE GENOMIC DNA]</scope>
    <source>
        <strain evidence="1 2">GAS97</strain>
    </source>
</reference>
<dbReference type="GO" id="GO:0005840">
    <property type="term" value="C:ribosome"/>
    <property type="evidence" value="ECO:0007669"/>
    <property type="project" value="UniProtKB-KW"/>
</dbReference>
<gene>
    <name evidence="1" type="ORF">ABH943_003621</name>
</gene>
<comment type="caution">
    <text evidence="1">The sequence shown here is derived from an EMBL/GenBank/DDBJ whole genome shotgun (WGS) entry which is preliminary data.</text>
</comment>
<keyword evidence="2" id="KW-1185">Reference proteome</keyword>
<evidence type="ECO:0000313" key="2">
    <source>
        <dbReference type="Proteomes" id="UP001620514"/>
    </source>
</evidence>
<accession>A0ABW8MIV7</accession>
<evidence type="ECO:0000313" key="1">
    <source>
        <dbReference type="EMBL" id="MFK4443599.1"/>
    </source>
</evidence>
<reference evidence="1 2" key="1">
    <citation type="submission" date="2024-10" db="EMBL/GenBank/DDBJ databases">
        <authorList>
            <person name="Deangelis K."/>
            <person name="Huntemann M."/>
            <person name="Clum A."/>
            <person name="Wang J."/>
            <person name="Palaniappan K."/>
            <person name="Ritter S."/>
            <person name="Chen I.-M."/>
            <person name="Stamatis D."/>
            <person name="Reddy T."/>
            <person name="O'Malley R."/>
            <person name="Daum C."/>
            <person name="Ng V."/>
            <person name="Ivanova N."/>
            <person name="Kyrpides N."/>
            <person name="Woyke T."/>
        </authorList>
    </citation>
    <scope>NUCLEOTIDE SEQUENCE [LARGE SCALE GENOMIC DNA]</scope>
    <source>
        <strain evidence="1 2">GAS97</strain>
    </source>
</reference>